<name>A0AAN4ZIA4_9BILA</name>
<feature type="transmembrane region" description="Helical" evidence="1">
    <location>
        <begin position="24"/>
        <end position="48"/>
    </location>
</feature>
<sequence>LCFFFNGMLVQMIFMKKNQELGTYRYFLLTFVISDILNGLMHLLVMPIPEIYKNAFVLGAHSWWKTRTAVCFCLAVLALPFPILSFNFMYRLIAV</sequence>
<keyword evidence="3" id="KW-1185">Reference proteome</keyword>
<dbReference type="Pfam" id="PF10326">
    <property type="entry name" value="7TM_GPCR_Str"/>
    <property type="match status" value="1"/>
</dbReference>
<accession>A0AAN4ZIA4</accession>
<gene>
    <name evidence="2" type="ORF">PMAYCL1PPCAC_09088</name>
</gene>
<dbReference type="AlphaFoldDB" id="A0AAN4ZIA4"/>
<evidence type="ECO:0000256" key="1">
    <source>
        <dbReference type="SAM" id="Phobius"/>
    </source>
</evidence>
<feature type="transmembrane region" description="Helical" evidence="1">
    <location>
        <begin position="69"/>
        <end position="90"/>
    </location>
</feature>
<reference evidence="3" key="1">
    <citation type="submission" date="2022-10" db="EMBL/GenBank/DDBJ databases">
        <title>Genome assembly of Pristionchus species.</title>
        <authorList>
            <person name="Yoshida K."/>
            <person name="Sommer R.J."/>
        </authorList>
    </citation>
    <scope>NUCLEOTIDE SEQUENCE [LARGE SCALE GENOMIC DNA]</scope>
    <source>
        <strain evidence="3">RS5460</strain>
    </source>
</reference>
<evidence type="ECO:0000313" key="2">
    <source>
        <dbReference type="EMBL" id="GMR38893.1"/>
    </source>
</evidence>
<feature type="non-terminal residue" evidence="2">
    <location>
        <position position="95"/>
    </location>
</feature>
<dbReference type="InterPro" id="IPR019428">
    <property type="entry name" value="7TM_GPCR_serpentine_rcpt_Str"/>
</dbReference>
<organism evidence="2 3">
    <name type="scientific">Pristionchus mayeri</name>
    <dbReference type="NCBI Taxonomy" id="1317129"/>
    <lineage>
        <taxon>Eukaryota</taxon>
        <taxon>Metazoa</taxon>
        <taxon>Ecdysozoa</taxon>
        <taxon>Nematoda</taxon>
        <taxon>Chromadorea</taxon>
        <taxon>Rhabditida</taxon>
        <taxon>Rhabditina</taxon>
        <taxon>Diplogasteromorpha</taxon>
        <taxon>Diplogasteroidea</taxon>
        <taxon>Neodiplogasteridae</taxon>
        <taxon>Pristionchus</taxon>
    </lineage>
</organism>
<evidence type="ECO:0008006" key="4">
    <source>
        <dbReference type="Google" id="ProtNLM"/>
    </source>
</evidence>
<dbReference type="Proteomes" id="UP001328107">
    <property type="component" value="Unassembled WGS sequence"/>
</dbReference>
<protein>
    <recommendedName>
        <fullName evidence="4">G protein-coupled receptor</fullName>
    </recommendedName>
</protein>
<keyword evidence="1" id="KW-1133">Transmembrane helix</keyword>
<dbReference type="PANTHER" id="PTHR45907">
    <property type="entry name" value="SERPENTINE RECEPTOR, CLASS J"/>
    <property type="match status" value="1"/>
</dbReference>
<dbReference type="PANTHER" id="PTHR45907:SF16">
    <property type="entry name" value="SERPENTINE RECEPTOR, CLASS J"/>
    <property type="match status" value="1"/>
</dbReference>
<keyword evidence="1" id="KW-0472">Membrane</keyword>
<comment type="caution">
    <text evidence="2">The sequence shown here is derived from an EMBL/GenBank/DDBJ whole genome shotgun (WGS) entry which is preliminary data.</text>
</comment>
<feature type="non-terminal residue" evidence="2">
    <location>
        <position position="1"/>
    </location>
</feature>
<evidence type="ECO:0000313" key="3">
    <source>
        <dbReference type="Proteomes" id="UP001328107"/>
    </source>
</evidence>
<keyword evidence="1" id="KW-0812">Transmembrane</keyword>
<dbReference type="InterPro" id="IPR019423">
    <property type="entry name" value="7TM_GPCR_serpentine_rcpt_Srj"/>
</dbReference>
<proteinExistence type="predicted"/>
<dbReference type="EMBL" id="BTRK01000002">
    <property type="protein sequence ID" value="GMR38893.1"/>
    <property type="molecule type" value="Genomic_DNA"/>
</dbReference>